<evidence type="ECO:0000313" key="2">
    <source>
        <dbReference type="WBParaSite" id="sdigi.contig501.g8698.t1"/>
    </source>
</evidence>
<evidence type="ECO:0000313" key="1">
    <source>
        <dbReference type="Proteomes" id="UP000887581"/>
    </source>
</evidence>
<dbReference type="Proteomes" id="UP000887581">
    <property type="component" value="Unplaced"/>
</dbReference>
<dbReference type="WBParaSite" id="sdigi.contig501.g8698.t1">
    <property type="protein sequence ID" value="sdigi.contig501.g8698.t1"/>
    <property type="gene ID" value="sdigi.contig501.g8698"/>
</dbReference>
<protein>
    <submittedName>
        <fullName evidence="2">Uncharacterized protein</fullName>
    </submittedName>
</protein>
<accession>A0A915Q306</accession>
<name>A0A915Q306_9BILA</name>
<organism evidence="1 2">
    <name type="scientific">Setaria digitata</name>
    <dbReference type="NCBI Taxonomy" id="48799"/>
    <lineage>
        <taxon>Eukaryota</taxon>
        <taxon>Metazoa</taxon>
        <taxon>Ecdysozoa</taxon>
        <taxon>Nematoda</taxon>
        <taxon>Chromadorea</taxon>
        <taxon>Rhabditida</taxon>
        <taxon>Spirurina</taxon>
        <taxon>Spiruromorpha</taxon>
        <taxon>Filarioidea</taxon>
        <taxon>Setariidae</taxon>
        <taxon>Setaria</taxon>
    </lineage>
</organism>
<proteinExistence type="predicted"/>
<sequence length="67" mass="7287">MFDSNGLGVCFNGCNRPTAFITGSFGASDIISSWSWPDDIDGGPSSRVVESEKPVFAERLMNSQHFN</sequence>
<dbReference type="AlphaFoldDB" id="A0A915Q306"/>
<keyword evidence="1" id="KW-1185">Reference proteome</keyword>
<reference evidence="2" key="1">
    <citation type="submission" date="2022-11" db="UniProtKB">
        <authorList>
            <consortium name="WormBaseParasite"/>
        </authorList>
    </citation>
    <scope>IDENTIFICATION</scope>
</reference>